<dbReference type="Proteomes" id="UP001473063">
    <property type="component" value="Unassembled WGS sequence"/>
</dbReference>
<gene>
    <name evidence="4" type="ORF">WMO28_15325</name>
</gene>
<name>A0ABV1BI27_9FIRM</name>
<dbReference type="EMBL" id="JBBMEJ010000025">
    <property type="protein sequence ID" value="MEQ2372274.1"/>
    <property type="molecule type" value="Genomic_DNA"/>
</dbReference>
<dbReference type="PANTHER" id="PTHR33678">
    <property type="entry name" value="BLL1576 PROTEIN"/>
    <property type="match status" value="1"/>
</dbReference>
<organism evidence="4 5">
    <name type="scientific">Blautia aquisgranensis</name>
    <dbReference type="NCBI Taxonomy" id="3133153"/>
    <lineage>
        <taxon>Bacteria</taxon>
        <taxon>Bacillati</taxon>
        <taxon>Bacillota</taxon>
        <taxon>Clostridia</taxon>
        <taxon>Lachnospirales</taxon>
        <taxon>Lachnospiraceae</taxon>
        <taxon>Blautia</taxon>
    </lineage>
</organism>
<protein>
    <submittedName>
        <fullName evidence="4">Transposase</fullName>
    </submittedName>
</protein>
<accession>A0ABV1BI27</accession>
<evidence type="ECO:0000259" key="3">
    <source>
        <dbReference type="Pfam" id="PF03050"/>
    </source>
</evidence>
<dbReference type="PANTHER" id="PTHR33678:SF2">
    <property type="match status" value="1"/>
</dbReference>
<feature type="coiled-coil region" evidence="1">
    <location>
        <begin position="73"/>
        <end position="118"/>
    </location>
</feature>
<evidence type="ECO:0000256" key="2">
    <source>
        <dbReference type="SAM" id="MobiDB-lite"/>
    </source>
</evidence>
<keyword evidence="5" id="KW-1185">Reference proteome</keyword>
<sequence length="557" mass="65009">MPDAYDRITLLCRLKAAQTRNKELESGERYVRLKELHQKECRGYGSRILELQKEAADAHKETIRVRNYWFQVLEDMLLEFEKMQKKTKQELQEMEKRALKAEKQRDDALDKVKELQHQFYETAVRLEEEQGKNLKLRAQINRDYENSSIPSSKTLRKKKITNSREKTGRKPGGQPGHKGHCRKKQEPTRPAVLLPPPEIVLEDNSFKKTPKTIIKQRVGIRMLLDVTEYHADVYYSSQTGERVHAPFPAGVIDDVNYDGSIRAFLFLINNDCCTSIDKSRQFLSDLTGGKLNISKGMVSRLSRAFALKTEAERRSAYADMLLSPVMHTDCTNGRENGKGCQIYVCATPDGKALYFAREKKGHEGVKGTVTEDYQGILVHDHDRTFYNYGTDHQECLAHVLRYLKGSMDNEPDRTWNKDMHSLVQEMIHFRNGLQPSEEPDPCKVSEFEERYRKILETARKEYEDVPANDYYRDGYNLFLRMEKYMQNHLLFLHDLRVPATNNEAERLLRNYKRKQAQAVTFRSFESIDYLCQCMSMLVLMRLEEPENIFDRVSRIFG</sequence>
<dbReference type="Pfam" id="PF03050">
    <property type="entry name" value="DDE_Tnp_IS66"/>
    <property type="match status" value="1"/>
</dbReference>
<evidence type="ECO:0000256" key="1">
    <source>
        <dbReference type="SAM" id="Coils"/>
    </source>
</evidence>
<dbReference type="RefSeq" id="WP_349057551.1">
    <property type="nucleotide sequence ID" value="NZ_JBBMEJ010000025.1"/>
</dbReference>
<dbReference type="InterPro" id="IPR004291">
    <property type="entry name" value="Transposase_IS66_central"/>
</dbReference>
<evidence type="ECO:0000313" key="4">
    <source>
        <dbReference type="EMBL" id="MEQ2372274.1"/>
    </source>
</evidence>
<proteinExistence type="predicted"/>
<feature type="region of interest" description="Disordered" evidence="2">
    <location>
        <begin position="145"/>
        <end position="190"/>
    </location>
</feature>
<feature type="domain" description="Transposase IS66 central" evidence="3">
    <location>
        <begin position="291"/>
        <end position="523"/>
    </location>
</feature>
<keyword evidence="1" id="KW-0175">Coiled coil</keyword>
<dbReference type="InterPro" id="IPR052344">
    <property type="entry name" value="Transposase-related"/>
</dbReference>
<reference evidence="4 5" key="1">
    <citation type="submission" date="2024-03" db="EMBL/GenBank/DDBJ databases">
        <title>Human intestinal bacterial collection.</title>
        <authorList>
            <person name="Pauvert C."/>
            <person name="Hitch T.C.A."/>
            <person name="Clavel T."/>
        </authorList>
    </citation>
    <scope>NUCLEOTIDE SEQUENCE [LARGE SCALE GENOMIC DNA]</scope>
    <source>
        <strain evidence="4 5">CLA-JM-H16</strain>
    </source>
</reference>
<comment type="caution">
    <text evidence="4">The sequence shown here is derived from an EMBL/GenBank/DDBJ whole genome shotgun (WGS) entry which is preliminary data.</text>
</comment>
<evidence type="ECO:0000313" key="5">
    <source>
        <dbReference type="Proteomes" id="UP001473063"/>
    </source>
</evidence>